<sequence>MVKLSAGKKQELKDMYSLNQKMTLSAARTYVLQKLSVDVSLSAIKTIVNPSICKGEGGGKFPMMEARLRNELSAMAEAESKSLDELVYDQDARLSNEALCKRANELLRDDPKTRLDYVKAQGWAPVFKERFKLRLRDEKDRIMRWFAVSTTEDQDEIDLTSEEVKERRLQNSEASVDGKASVTHQQEKVHDEQQEEEAGGVSKMRSLQQELRALQQRQDDLGNYSTENLVRLQSRQEDFEAAVATKINESGETS</sequence>
<proteinExistence type="predicted"/>
<feature type="compositionally biased region" description="Low complexity" evidence="1">
    <location>
        <begin position="207"/>
        <end position="216"/>
    </location>
</feature>
<protein>
    <submittedName>
        <fullName evidence="2">Uncharacterized protein</fullName>
    </submittedName>
</protein>
<keyword evidence="3" id="KW-1185">Reference proteome</keyword>
<dbReference type="AlphaFoldDB" id="A0A833SZM2"/>
<accession>A0A833SZM2</accession>
<evidence type="ECO:0000313" key="3">
    <source>
        <dbReference type="Proteomes" id="UP000602510"/>
    </source>
</evidence>
<name>A0A833SZM2_PHYIN</name>
<reference evidence="2" key="1">
    <citation type="submission" date="2020-04" db="EMBL/GenBank/DDBJ databases">
        <title>Hybrid Assembly of Korean Phytophthora infestans isolates.</title>
        <authorList>
            <person name="Prokchorchik M."/>
            <person name="Lee Y."/>
            <person name="Seo J."/>
            <person name="Cho J.-H."/>
            <person name="Park Y.-E."/>
            <person name="Jang D.-C."/>
            <person name="Im J.-S."/>
            <person name="Choi J.-G."/>
            <person name="Park H.-J."/>
            <person name="Lee G.-B."/>
            <person name="Lee Y.-G."/>
            <person name="Hong S.-Y."/>
            <person name="Cho K."/>
            <person name="Sohn K.H."/>
        </authorList>
    </citation>
    <scope>NUCLEOTIDE SEQUENCE</scope>
    <source>
        <strain evidence="2">KR_1_A1</strain>
    </source>
</reference>
<feature type="region of interest" description="Disordered" evidence="1">
    <location>
        <begin position="162"/>
        <end position="222"/>
    </location>
</feature>
<dbReference type="Proteomes" id="UP000602510">
    <property type="component" value="Unassembled WGS sequence"/>
</dbReference>
<gene>
    <name evidence="2" type="ORF">GN244_ATG13582</name>
</gene>
<evidence type="ECO:0000313" key="2">
    <source>
        <dbReference type="EMBL" id="KAF4034484.1"/>
    </source>
</evidence>
<comment type="caution">
    <text evidence="2">The sequence shown here is derived from an EMBL/GenBank/DDBJ whole genome shotgun (WGS) entry which is preliminary data.</text>
</comment>
<evidence type="ECO:0000256" key="1">
    <source>
        <dbReference type="SAM" id="MobiDB-lite"/>
    </source>
</evidence>
<dbReference type="EMBL" id="WSZM01000366">
    <property type="protein sequence ID" value="KAF4034484.1"/>
    <property type="molecule type" value="Genomic_DNA"/>
</dbReference>
<organism evidence="2 3">
    <name type="scientific">Phytophthora infestans</name>
    <name type="common">Potato late blight agent</name>
    <name type="synonym">Botrytis infestans</name>
    <dbReference type="NCBI Taxonomy" id="4787"/>
    <lineage>
        <taxon>Eukaryota</taxon>
        <taxon>Sar</taxon>
        <taxon>Stramenopiles</taxon>
        <taxon>Oomycota</taxon>
        <taxon>Peronosporomycetes</taxon>
        <taxon>Peronosporales</taxon>
        <taxon>Peronosporaceae</taxon>
        <taxon>Phytophthora</taxon>
    </lineage>
</organism>